<feature type="transmembrane region" description="Helical" evidence="2">
    <location>
        <begin position="506"/>
        <end position="527"/>
    </location>
</feature>
<reference evidence="3" key="2">
    <citation type="submission" date="2024-10" db="UniProtKB">
        <authorList>
            <consortium name="EnsemblProtists"/>
        </authorList>
    </citation>
    <scope>IDENTIFICATION</scope>
</reference>
<dbReference type="GeneID" id="17267098"/>
<evidence type="ECO:0000313" key="3">
    <source>
        <dbReference type="EnsemblProtists" id="EOD21556"/>
    </source>
</evidence>
<keyword evidence="4" id="KW-1185">Reference proteome</keyword>
<feature type="transmembrane region" description="Helical" evidence="2">
    <location>
        <begin position="533"/>
        <end position="556"/>
    </location>
</feature>
<dbReference type="EnsemblProtists" id="EOD21556">
    <property type="protein sequence ID" value="EOD21556"/>
    <property type="gene ID" value="EMIHUDRAFT_458322"/>
</dbReference>
<dbReference type="Proteomes" id="UP000013827">
    <property type="component" value="Unassembled WGS sequence"/>
</dbReference>
<feature type="region of interest" description="Disordered" evidence="1">
    <location>
        <begin position="853"/>
        <end position="879"/>
    </location>
</feature>
<dbReference type="AlphaFoldDB" id="A0A0D3JDH1"/>
<dbReference type="RefSeq" id="XP_005773985.1">
    <property type="nucleotide sequence ID" value="XM_005773928.1"/>
</dbReference>
<reference evidence="4" key="1">
    <citation type="journal article" date="2013" name="Nature">
        <title>Pan genome of the phytoplankton Emiliania underpins its global distribution.</title>
        <authorList>
            <person name="Read B.A."/>
            <person name="Kegel J."/>
            <person name="Klute M.J."/>
            <person name="Kuo A."/>
            <person name="Lefebvre S.C."/>
            <person name="Maumus F."/>
            <person name="Mayer C."/>
            <person name="Miller J."/>
            <person name="Monier A."/>
            <person name="Salamov A."/>
            <person name="Young J."/>
            <person name="Aguilar M."/>
            <person name="Claverie J.M."/>
            <person name="Frickenhaus S."/>
            <person name="Gonzalez K."/>
            <person name="Herman E.K."/>
            <person name="Lin Y.C."/>
            <person name="Napier J."/>
            <person name="Ogata H."/>
            <person name="Sarno A.F."/>
            <person name="Shmutz J."/>
            <person name="Schroeder D."/>
            <person name="de Vargas C."/>
            <person name="Verret F."/>
            <person name="von Dassow P."/>
            <person name="Valentin K."/>
            <person name="Van de Peer Y."/>
            <person name="Wheeler G."/>
            <person name="Dacks J.B."/>
            <person name="Delwiche C.F."/>
            <person name="Dyhrman S.T."/>
            <person name="Glockner G."/>
            <person name="John U."/>
            <person name="Richards T."/>
            <person name="Worden A.Z."/>
            <person name="Zhang X."/>
            <person name="Grigoriev I.V."/>
            <person name="Allen A.E."/>
            <person name="Bidle K."/>
            <person name="Borodovsky M."/>
            <person name="Bowler C."/>
            <person name="Brownlee C."/>
            <person name="Cock J.M."/>
            <person name="Elias M."/>
            <person name="Gladyshev V.N."/>
            <person name="Groth M."/>
            <person name="Guda C."/>
            <person name="Hadaegh A."/>
            <person name="Iglesias-Rodriguez M.D."/>
            <person name="Jenkins J."/>
            <person name="Jones B.M."/>
            <person name="Lawson T."/>
            <person name="Leese F."/>
            <person name="Lindquist E."/>
            <person name="Lobanov A."/>
            <person name="Lomsadze A."/>
            <person name="Malik S.B."/>
            <person name="Marsh M.E."/>
            <person name="Mackinder L."/>
            <person name="Mock T."/>
            <person name="Mueller-Roeber B."/>
            <person name="Pagarete A."/>
            <person name="Parker M."/>
            <person name="Probert I."/>
            <person name="Quesneville H."/>
            <person name="Raines C."/>
            <person name="Rensing S.A."/>
            <person name="Riano-Pachon D.M."/>
            <person name="Richier S."/>
            <person name="Rokitta S."/>
            <person name="Shiraiwa Y."/>
            <person name="Soanes D.M."/>
            <person name="van der Giezen M."/>
            <person name="Wahlund T.M."/>
            <person name="Williams B."/>
            <person name="Wilson W."/>
            <person name="Wolfe G."/>
            <person name="Wurch L.L."/>
        </authorList>
    </citation>
    <scope>NUCLEOTIDE SEQUENCE</scope>
</reference>
<organism evidence="3 4">
    <name type="scientific">Emiliania huxleyi (strain CCMP1516)</name>
    <dbReference type="NCBI Taxonomy" id="280463"/>
    <lineage>
        <taxon>Eukaryota</taxon>
        <taxon>Haptista</taxon>
        <taxon>Haptophyta</taxon>
        <taxon>Prymnesiophyceae</taxon>
        <taxon>Isochrysidales</taxon>
        <taxon>Noelaerhabdaceae</taxon>
        <taxon>Emiliania</taxon>
    </lineage>
</organism>
<dbReference type="KEGG" id="ehx:EMIHUDRAFT_458322"/>
<proteinExistence type="predicted"/>
<keyword evidence="2" id="KW-0472">Membrane</keyword>
<feature type="transmembrane region" description="Helical" evidence="2">
    <location>
        <begin position="688"/>
        <end position="707"/>
    </location>
</feature>
<keyword evidence="2" id="KW-0812">Transmembrane</keyword>
<name>A0A0D3JDH1_EMIH1</name>
<dbReference type="HOGENOM" id="CLU_316043_0_0_1"/>
<feature type="transmembrane region" description="Helical" evidence="2">
    <location>
        <begin position="429"/>
        <end position="461"/>
    </location>
</feature>
<sequence>MHAALDTTCTEQPTLDTYAQSHGQAFLNGELLAGILNASLEMPRQTLSGGIPNGAAEAGLEAAGVSGWQASLAKSVLLPVVRPYLGDGIDNIAVEGFECKDFVMREVETEYCLPFRIGGQVTGLNVVCSGEYVLDLSWPVQPVEGLLDEQSQQLRGGFRLQLEPESSLLLTKLDLQRDEIFTAFSRCDFHLVPRVTMDFRGLRFAPDGVRPRTASELAIFRAAGVEGTPDEEGLISCATGHSAGADSIYALLDRVHQQTFGIVPAEAFQCPDVPKFLCDSVVRPQLNGQVENVWGLLHQTTSLSGPILRYIFVLAALTAMTAAVLLVPKIETLLKHARDQLASMDDDDDIDSLLEQFLRAVSSGGAATRRFSAHFDGDGDGVADAGSSVVDRAAFAGARGLGKVGSLAERTVLPLFAWLVNKTAHGATWLATCVACLLIFAASTLLLFAVFVAGFVLFTLVNSSHWCSDHSPVTALPEGALAGLAFLVALYLLLCQPRMPHGVKHALVLYLGCVCTACGLRALTRSLLSDDQWYYLVLMRYADLCYAGALLAVYYLSLSLPSPGGSPDGVPPFVLPYGGARLSGPRGSRAAAAGEAGGAAGATVARSLGLREAGRQVCGCVGAARAWLAGARSRSIRRLGGCCGASVVPARLASFWRSLGMDTALHLRVIDVVFALGVYCLLCSLNDWIITVLMALLAAYAWLLLLLECDLLLRSRGDEDIGWVELVDGERPSAARVAQAAANGGAVAMAKDMYLDGLLDTEAWARDVKAKFVGGGSAVRAVRCFWWACLLSLCSLATTSALEPVCNDLPCLQHTSSCPLPYPFNHRSLGYTIDLAALICLVAGAFAEAAGGDGPASAAPPRSEPEAGPSETAVGAPSPLKKCIARAPLPLLWLLRPREEQQEETIDLPPPRASRSSSSMRDLY</sequence>
<feature type="region of interest" description="Disordered" evidence="1">
    <location>
        <begin position="900"/>
        <end position="924"/>
    </location>
</feature>
<protein>
    <submittedName>
        <fullName evidence="3">Uncharacterized protein</fullName>
    </submittedName>
</protein>
<keyword evidence="2" id="KW-1133">Transmembrane helix</keyword>
<feature type="transmembrane region" description="Helical" evidence="2">
    <location>
        <begin position="473"/>
        <end position="494"/>
    </location>
</feature>
<evidence type="ECO:0000313" key="4">
    <source>
        <dbReference type="Proteomes" id="UP000013827"/>
    </source>
</evidence>
<feature type="transmembrane region" description="Helical" evidence="2">
    <location>
        <begin position="665"/>
        <end position="682"/>
    </location>
</feature>
<feature type="compositionally biased region" description="Low complexity" evidence="1">
    <location>
        <begin position="853"/>
        <end position="871"/>
    </location>
</feature>
<evidence type="ECO:0000256" key="1">
    <source>
        <dbReference type="SAM" id="MobiDB-lite"/>
    </source>
</evidence>
<evidence type="ECO:0000256" key="2">
    <source>
        <dbReference type="SAM" id="Phobius"/>
    </source>
</evidence>
<dbReference type="PaxDb" id="2903-EOD21556"/>
<accession>A0A0D3JDH1</accession>
<feature type="transmembrane region" description="Helical" evidence="2">
    <location>
        <begin position="307"/>
        <end position="328"/>
    </location>
</feature>
<feature type="compositionally biased region" description="Low complexity" evidence="1">
    <location>
        <begin position="913"/>
        <end position="924"/>
    </location>
</feature>